<dbReference type="PATRIC" id="fig|908627.4.peg.8657"/>
<organism evidence="1 2">
    <name type="scientific">Caballeronia mineralivorans PML1(12)</name>
    <dbReference type="NCBI Taxonomy" id="908627"/>
    <lineage>
        <taxon>Bacteria</taxon>
        <taxon>Pseudomonadati</taxon>
        <taxon>Pseudomonadota</taxon>
        <taxon>Betaproteobacteria</taxon>
        <taxon>Burkholderiales</taxon>
        <taxon>Burkholderiaceae</taxon>
        <taxon>Caballeronia</taxon>
    </lineage>
</organism>
<dbReference type="AlphaFoldDB" id="A0A0J1CJR4"/>
<protein>
    <recommendedName>
        <fullName evidence="3">Prolyl 4-hydroxylase alpha subunit Fe(2+) 2OG dioxygenase domain-containing protein</fullName>
    </recommendedName>
</protein>
<dbReference type="EMBL" id="AEJF01000232">
    <property type="protein sequence ID" value="KLU20955.1"/>
    <property type="molecule type" value="Genomic_DNA"/>
</dbReference>
<accession>A0A0J1CJR4</accession>
<evidence type="ECO:0000313" key="2">
    <source>
        <dbReference type="Proteomes" id="UP000035963"/>
    </source>
</evidence>
<gene>
    <name evidence="1" type="ORF">EOS_38655</name>
</gene>
<proteinExistence type="predicted"/>
<reference evidence="1 2" key="1">
    <citation type="journal article" date="2015" name="Genome Announc.">
        <title>Draft Genome Sequence of Burkholderia sp. Strain PML1(12), an Ectomycorrhizosphere-Inhabiting Bacterium with Effective Mineral-Weathering Ability.</title>
        <authorList>
            <person name="Uroz S."/>
            <person name="Oger P."/>
        </authorList>
    </citation>
    <scope>NUCLEOTIDE SEQUENCE [LARGE SCALE GENOMIC DNA]</scope>
    <source>
        <strain evidence="2">PML1(12)</strain>
    </source>
</reference>
<name>A0A0J1CJR4_9BURK</name>
<evidence type="ECO:0000313" key="1">
    <source>
        <dbReference type="EMBL" id="KLU20955.1"/>
    </source>
</evidence>
<dbReference type="Proteomes" id="UP000035963">
    <property type="component" value="Unassembled WGS sequence"/>
</dbReference>
<evidence type="ECO:0008006" key="3">
    <source>
        <dbReference type="Google" id="ProtNLM"/>
    </source>
</evidence>
<comment type="caution">
    <text evidence="1">The sequence shown here is derived from an EMBL/GenBank/DDBJ whole genome shotgun (WGS) entry which is preliminary data.</text>
</comment>
<keyword evidence="2" id="KW-1185">Reference proteome</keyword>
<sequence>MDTTGFAVLRDVIAAPLIESMRVYIDGELKRRNVEYLGLAGPDWILDSPLAALSTSAALHKALAELYSHEMKQAPLESRIATSIRALSGGTGAKHSWLFHYDSYVVTALIPLQIPDGEGELPGDLVMYPNLRGVRRRPVFNIVEKLVVESPLACRLWKRSAVQRAMSARTVRMRPGNIYFFWGMRSLHANQPCLPTSVRCTALFHFGDPHAGSLFKRLSARHHQARLRRLSHAAAK</sequence>